<evidence type="ECO:0000256" key="9">
    <source>
        <dbReference type="ARBA" id="ARBA00047781"/>
    </source>
</evidence>
<dbReference type="PANTHER" id="PTHR11550">
    <property type="entry name" value="CTP SYNTHASE"/>
    <property type="match status" value="1"/>
</dbReference>
<evidence type="ECO:0000259" key="10">
    <source>
        <dbReference type="Pfam" id="PF00117"/>
    </source>
</evidence>
<evidence type="ECO:0000256" key="6">
    <source>
        <dbReference type="ARBA" id="ARBA00022840"/>
    </source>
</evidence>
<comment type="similarity">
    <text evidence="2">Belongs to the CTP synthase family.</text>
</comment>
<dbReference type="CDD" id="cd01746">
    <property type="entry name" value="GATase1_CTP_Synthase"/>
    <property type="match status" value="1"/>
</dbReference>
<dbReference type="SUPFAM" id="SSF52540">
    <property type="entry name" value="P-loop containing nucleoside triphosphate hydrolases"/>
    <property type="match status" value="1"/>
</dbReference>
<comment type="caution">
    <text evidence="12">The sequence shown here is derived from an EMBL/GenBank/DDBJ whole genome shotgun (WGS) entry which is preliminary data.</text>
</comment>
<proteinExistence type="inferred from homology"/>
<dbReference type="Gene3D" id="3.40.50.880">
    <property type="match status" value="1"/>
</dbReference>
<gene>
    <name evidence="12" type="ORF">A2982_00490</name>
</gene>
<evidence type="ECO:0000256" key="8">
    <source>
        <dbReference type="ARBA" id="ARBA00022975"/>
    </source>
</evidence>
<keyword evidence="6" id="KW-0067">ATP-binding</keyword>
<dbReference type="InterPro" id="IPR017926">
    <property type="entry name" value="GATASE"/>
</dbReference>
<dbReference type="NCBIfam" id="TIGR00337">
    <property type="entry name" value="PyrG"/>
    <property type="match status" value="1"/>
</dbReference>
<dbReference type="InterPro" id="IPR029062">
    <property type="entry name" value="Class_I_gatase-like"/>
</dbReference>
<evidence type="ECO:0000313" key="13">
    <source>
        <dbReference type="Proteomes" id="UP000178771"/>
    </source>
</evidence>
<organism evidence="12 13">
    <name type="scientific">candidate division WWE3 bacterium RIFCSPLOWO2_01_FULL_39_13</name>
    <dbReference type="NCBI Taxonomy" id="1802624"/>
    <lineage>
        <taxon>Bacteria</taxon>
        <taxon>Katanobacteria</taxon>
    </lineage>
</organism>
<feature type="domain" description="CTP synthase N-terminal" evidence="11">
    <location>
        <begin position="1"/>
        <end position="255"/>
    </location>
</feature>
<protein>
    <recommendedName>
        <fullName evidence="3">CTP synthase (glutamine hydrolyzing)</fullName>
        <ecNumber evidence="3">6.3.4.2</ecNumber>
    </recommendedName>
</protein>
<evidence type="ECO:0000256" key="7">
    <source>
        <dbReference type="ARBA" id="ARBA00022962"/>
    </source>
</evidence>
<reference evidence="12 13" key="1">
    <citation type="journal article" date="2016" name="Nat. Commun.">
        <title>Thousands of microbial genomes shed light on interconnected biogeochemical processes in an aquifer system.</title>
        <authorList>
            <person name="Anantharaman K."/>
            <person name="Brown C.T."/>
            <person name="Hug L.A."/>
            <person name="Sharon I."/>
            <person name="Castelle C.J."/>
            <person name="Probst A.J."/>
            <person name="Thomas B.C."/>
            <person name="Singh A."/>
            <person name="Wilkins M.J."/>
            <person name="Karaoz U."/>
            <person name="Brodie E.L."/>
            <person name="Williams K.H."/>
            <person name="Hubbard S.S."/>
            <person name="Banfield J.F."/>
        </authorList>
    </citation>
    <scope>NUCLEOTIDE SEQUENCE [LARGE SCALE GENOMIC DNA]</scope>
</reference>
<comment type="pathway">
    <text evidence="1">Pyrimidine metabolism; CTP biosynthesis via de novo pathway; CTP from UDP: step 2/2.</text>
</comment>
<evidence type="ECO:0000256" key="3">
    <source>
        <dbReference type="ARBA" id="ARBA00012291"/>
    </source>
</evidence>
<evidence type="ECO:0000256" key="4">
    <source>
        <dbReference type="ARBA" id="ARBA00022598"/>
    </source>
</evidence>
<accession>A0A1F4V3K8</accession>
<evidence type="ECO:0000256" key="1">
    <source>
        <dbReference type="ARBA" id="ARBA00005171"/>
    </source>
</evidence>
<dbReference type="InterPro" id="IPR027417">
    <property type="entry name" value="P-loop_NTPase"/>
</dbReference>
<dbReference type="STRING" id="1802624.A2982_00490"/>
<dbReference type="GO" id="GO:0003883">
    <property type="term" value="F:CTP synthase activity"/>
    <property type="evidence" value="ECO:0007669"/>
    <property type="project" value="UniProtKB-EC"/>
</dbReference>
<dbReference type="Gene3D" id="3.40.50.300">
    <property type="entry name" value="P-loop containing nucleotide triphosphate hydrolases"/>
    <property type="match status" value="1"/>
</dbReference>
<dbReference type="GO" id="GO:0044210">
    <property type="term" value="P:'de novo' CTP biosynthetic process"/>
    <property type="evidence" value="ECO:0007669"/>
    <property type="project" value="UniProtKB-UniPathway"/>
</dbReference>
<comment type="catalytic activity">
    <reaction evidence="9">
        <text>UTP + L-glutamine + ATP + H2O = CTP + L-glutamate + ADP + phosphate + 2 H(+)</text>
        <dbReference type="Rhea" id="RHEA:26426"/>
        <dbReference type="ChEBI" id="CHEBI:15377"/>
        <dbReference type="ChEBI" id="CHEBI:15378"/>
        <dbReference type="ChEBI" id="CHEBI:29985"/>
        <dbReference type="ChEBI" id="CHEBI:30616"/>
        <dbReference type="ChEBI" id="CHEBI:37563"/>
        <dbReference type="ChEBI" id="CHEBI:43474"/>
        <dbReference type="ChEBI" id="CHEBI:46398"/>
        <dbReference type="ChEBI" id="CHEBI:58359"/>
        <dbReference type="ChEBI" id="CHEBI:456216"/>
        <dbReference type="EC" id="6.3.4.2"/>
    </reaction>
</comment>
<keyword evidence="8" id="KW-0665">Pyrimidine biosynthesis</keyword>
<dbReference type="NCBIfam" id="NF003792">
    <property type="entry name" value="PRK05380.1"/>
    <property type="match status" value="1"/>
</dbReference>
<dbReference type="InterPro" id="IPR033828">
    <property type="entry name" value="GATase1_CTP_Synthase"/>
</dbReference>
<dbReference type="EMBL" id="MEVH01000014">
    <property type="protein sequence ID" value="OGC51784.1"/>
    <property type="molecule type" value="Genomic_DNA"/>
</dbReference>
<dbReference type="EC" id="6.3.4.2" evidence="3"/>
<evidence type="ECO:0000256" key="2">
    <source>
        <dbReference type="ARBA" id="ARBA00007533"/>
    </source>
</evidence>
<dbReference type="PANTHER" id="PTHR11550:SF0">
    <property type="entry name" value="CTP SYNTHASE-RELATED"/>
    <property type="match status" value="1"/>
</dbReference>
<sequence>MSAVGKGVTAASIAMLLQKHGYRVTSIKCENNLNVDFGTINPIEHGDPFLCFDGLEADIDLGNYERFLEQEVGHPNFMTMGELYQTVIKNERSMKYEGEDVEPIPHITNEITRRFYETAEKTKADFVVIELGGTVGEYENNNGLYYEAARRMAFCSKVAHVHVTYVPIPPHIGEPKTKPAQFGIKSLMTMGILPDFLVIRSEEIIDDQRRYKFAYKFDINPENVFSDENLDVIEEVPLHLLKQKLDLRILKFFKMKAKKKIDISAWEKYVNSLKTAKKRKVKVAIVGKYFSTGKSTLTDSYYALIKALEHASVFHEYDLELSLINSEIGKKDLLDKLEDVDGIVVPIGWGARGVDGKIEAVKFARENKIPYLGLCYGMQLACVEFARNVAGLKDAHSVEVDPKTKHKIIHKVPFNRKYQVIKGDGCSMRLGSFDCILKKGTVTYKSYKKHKGFKNESKSLISERHRHRFEFNNKYREILSKNGLVFSGTSPDGYFVEFVELPRSVHPFFVGTQGHPEYKSRPLAPHPLFIDFLKAGIEKGGHT</sequence>
<dbReference type="Proteomes" id="UP000178771">
    <property type="component" value="Unassembled WGS sequence"/>
</dbReference>
<evidence type="ECO:0000313" key="12">
    <source>
        <dbReference type="EMBL" id="OGC51784.1"/>
    </source>
</evidence>
<dbReference type="Pfam" id="PF00117">
    <property type="entry name" value="GATase"/>
    <property type="match status" value="1"/>
</dbReference>
<evidence type="ECO:0000256" key="5">
    <source>
        <dbReference type="ARBA" id="ARBA00022741"/>
    </source>
</evidence>
<name>A0A1F4V3K8_UNCKA</name>
<dbReference type="GO" id="GO:0042802">
    <property type="term" value="F:identical protein binding"/>
    <property type="evidence" value="ECO:0007669"/>
    <property type="project" value="TreeGrafter"/>
</dbReference>
<evidence type="ECO:0000259" key="11">
    <source>
        <dbReference type="Pfam" id="PF06418"/>
    </source>
</evidence>
<keyword evidence="7" id="KW-0315">Glutamine amidotransferase</keyword>
<feature type="domain" description="Glutamine amidotransferase" evidence="10">
    <location>
        <begin position="297"/>
        <end position="534"/>
    </location>
</feature>
<dbReference type="SUPFAM" id="SSF52317">
    <property type="entry name" value="Class I glutamine amidotransferase-like"/>
    <property type="match status" value="1"/>
</dbReference>
<keyword evidence="5" id="KW-0547">Nucleotide-binding</keyword>
<dbReference type="GO" id="GO:0019856">
    <property type="term" value="P:pyrimidine nucleobase biosynthetic process"/>
    <property type="evidence" value="ECO:0007669"/>
    <property type="project" value="TreeGrafter"/>
</dbReference>
<dbReference type="InterPro" id="IPR004468">
    <property type="entry name" value="CTP_synthase"/>
</dbReference>
<dbReference type="Pfam" id="PF06418">
    <property type="entry name" value="CTP_synth_N"/>
    <property type="match status" value="1"/>
</dbReference>
<dbReference type="UniPathway" id="UPA00159">
    <property type="reaction ID" value="UER00277"/>
</dbReference>
<keyword evidence="4" id="KW-0436">Ligase</keyword>
<dbReference type="InterPro" id="IPR017456">
    <property type="entry name" value="CTP_synthase_N"/>
</dbReference>
<dbReference type="GO" id="GO:0005524">
    <property type="term" value="F:ATP binding"/>
    <property type="evidence" value="ECO:0007669"/>
    <property type="project" value="UniProtKB-KW"/>
</dbReference>
<dbReference type="AlphaFoldDB" id="A0A1F4V3K8"/>
<dbReference type="PROSITE" id="PS51273">
    <property type="entry name" value="GATASE_TYPE_1"/>
    <property type="match status" value="1"/>
</dbReference>